<keyword evidence="3" id="KW-1185">Reference proteome</keyword>
<evidence type="ECO:0000313" key="2">
    <source>
        <dbReference type="EMBL" id="GGD31046.1"/>
    </source>
</evidence>
<organism evidence="2 3">
    <name type="scientific">Aureimonas glaciei</name>
    <dbReference type="NCBI Taxonomy" id="1776957"/>
    <lineage>
        <taxon>Bacteria</taxon>
        <taxon>Pseudomonadati</taxon>
        <taxon>Pseudomonadota</taxon>
        <taxon>Alphaproteobacteria</taxon>
        <taxon>Hyphomicrobiales</taxon>
        <taxon>Aurantimonadaceae</taxon>
        <taxon>Aureimonas</taxon>
    </lineage>
</organism>
<accession>A0A917DDG0</accession>
<reference evidence="2" key="2">
    <citation type="submission" date="2020-09" db="EMBL/GenBank/DDBJ databases">
        <authorList>
            <person name="Sun Q."/>
            <person name="Zhou Y."/>
        </authorList>
    </citation>
    <scope>NUCLEOTIDE SEQUENCE</scope>
    <source>
        <strain evidence="2">CGMCC 1.15493</strain>
    </source>
</reference>
<keyword evidence="1" id="KW-0472">Membrane</keyword>
<keyword evidence="1" id="KW-1133">Transmembrane helix</keyword>
<evidence type="ECO:0000313" key="3">
    <source>
        <dbReference type="Proteomes" id="UP000613160"/>
    </source>
</evidence>
<comment type="caution">
    <text evidence="2">The sequence shown here is derived from an EMBL/GenBank/DDBJ whole genome shotgun (WGS) entry which is preliminary data.</text>
</comment>
<keyword evidence="1" id="KW-0812">Transmembrane</keyword>
<dbReference type="AlphaFoldDB" id="A0A917DDG0"/>
<dbReference type="Proteomes" id="UP000613160">
    <property type="component" value="Unassembled WGS sequence"/>
</dbReference>
<dbReference type="RefSeq" id="WP_188853583.1">
    <property type="nucleotide sequence ID" value="NZ_BMJJ01000009.1"/>
</dbReference>
<gene>
    <name evidence="2" type="ORF">GCM10011335_37610</name>
</gene>
<proteinExistence type="predicted"/>
<evidence type="ECO:0000256" key="1">
    <source>
        <dbReference type="SAM" id="Phobius"/>
    </source>
</evidence>
<dbReference type="EMBL" id="BMJJ01000009">
    <property type="protein sequence ID" value="GGD31046.1"/>
    <property type="molecule type" value="Genomic_DNA"/>
</dbReference>
<name>A0A917DDG0_9HYPH</name>
<protein>
    <submittedName>
        <fullName evidence="2">Uncharacterized protein</fullName>
    </submittedName>
</protein>
<feature type="transmembrane region" description="Helical" evidence="1">
    <location>
        <begin position="33"/>
        <end position="51"/>
    </location>
</feature>
<sequence length="72" mass="7956">MKSAAMFLNLFAALFAMMFTGWCGIKAWGAFASTDFTLATMCIFAFGSLWVRTFKWMGKSLSEIIKHSGAEA</sequence>
<reference evidence="2" key="1">
    <citation type="journal article" date="2014" name="Int. J. Syst. Evol. Microbiol.">
        <title>Complete genome sequence of Corynebacterium casei LMG S-19264T (=DSM 44701T), isolated from a smear-ripened cheese.</title>
        <authorList>
            <consortium name="US DOE Joint Genome Institute (JGI-PGF)"/>
            <person name="Walter F."/>
            <person name="Albersmeier A."/>
            <person name="Kalinowski J."/>
            <person name="Ruckert C."/>
        </authorList>
    </citation>
    <scope>NUCLEOTIDE SEQUENCE</scope>
    <source>
        <strain evidence="2">CGMCC 1.15493</strain>
    </source>
</reference>